<feature type="transmembrane region" description="Helical" evidence="1">
    <location>
        <begin position="6"/>
        <end position="31"/>
    </location>
</feature>
<name>A0A2H1KH60_BRELN</name>
<evidence type="ECO:0000256" key="1">
    <source>
        <dbReference type="SAM" id="Phobius"/>
    </source>
</evidence>
<evidence type="ECO:0000313" key="3">
    <source>
        <dbReference type="Proteomes" id="UP000234498"/>
    </source>
</evidence>
<dbReference type="RefSeq" id="WP_101596794.1">
    <property type="nucleotide sequence ID" value="NZ_FXZA01000038.1"/>
</dbReference>
<proteinExistence type="predicted"/>
<keyword evidence="1" id="KW-0472">Membrane</keyword>
<accession>A0A2H1KH60</accession>
<sequence length="67" mass="7068">MNFGFIFKTIALLVVVGTIFGLGIIVGGSFATGMTQDAVLRYMENCLPAETAEQLEPCLATDGGEQP</sequence>
<protein>
    <submittedName>
        <fullName evidence="2">Uncharacterized protein</fullName>
    </submittedName>
</protein>
<organism evidence="2 3">
    <name type="scientific">Brevibacterium linens</name>
    <dbReference type="NCBI Taxonomy" id="1703"/>
    <lineage>
        <taxon>Bacteria</taxon>
        <taxon>Bacillati</taxon>
        <taxon>Actinomycetota</taxon>
        <taxon>Actinomycetes</taxon>
        <taxon>Micrococcales</taxon>
        <taxon>Brevibacteriaceae</taxon>
        <taxon>Brevibacterium</taxon>
    </lineage>
</organism>
<dbReference type="EMBL" id="FXZA01000038">
    <property type="protein sequence ID" value="SMX99066.1"/>
    <property type="molecule type" value="Genomic_DNA"/>
</dbReference>
<evidence type="ECO:0000313" key="2">
    <source>
        <dbReference type="EMBL" id="SMX99066.1"/>
    </source>
</evidence>
<keyword evidence="1" id="KW-1133">Transmembrane helix</keyword>
<gene>
    <name evidence="2" type="ORF">BLIN101_03346</name>
</gene>
<dbReference type="AlphaFoldDB" id="A0A2H1KH60"/>
<keyword evidence="1" id="KW-0812">Transmembrane</keyword>
<dbReference type="OrthoDB" id="9877622at2"/>
<reference evidence="2 3" key="1">
    <citation type="submission" date="2017-03" db="EMBL/GenBank/DDBJ databases">
        <authorList>
            <person name="Afonso C.L."/>
            <person name="Miller P.J."/>
            <person name="Scott M.A."/>
            <person name="Spackman E."/>
            <person name="Goraichik I."/>
            <person name="Dimitrov K.M."/>
            <person name="Suarez D.L."/>
            <person name="Swayne D.E."/>
        </authorList>
    </citation>
    <scope>NUCLEOTIDE SEQUENCE [LARGE SCALE GENOMIC DNA]</scope>
    <source>
        <strain evidence="2 3">Mu101</strain>
    </source>
</reference>
<dbReference type="Proteomes" id="UP000234498">
    <property type="component" value="Unassembled WGS sequence"/>
</dbReference>